<accession>A0A1G2IFX4</accession>
<evidence type="ECO:0000313" key="2">
    <source>
        <dbReference type="Proteomes" id="UP000176774"/>
    </source>
</evidence>
<name>A0A1G2IFX4_9BACT</name>
<dbReference type="Proteomes" id="UP000176774">
    <property type="component" value="Unassembled WGS sequence"/>
</dbReference>
<gene>
    <name evidence="1" type="ORF">A2908_01900</name>
</gene>
<proteinExistence type="predicted"/>
<evidence type="ECO:0000313" key="1">
    <source>
        <dbReference type="EMBL" id="OGZ73058.1"/>
    </source>
</evidence>
<organism evidence="1 2">
    <name type="scientific">Candidatus Staskawiczbacteria bacterium RIFCSPLOWO2_01_FULL_38_12b</name>
    <dbReference type="NCBI Taxonomy" id="1802214"/>
    <lineage>
        <taxon>Bacteria</taxon>
        <taxon>Candidatus Staskawicziibacteriota</taxon>
    </lineage>
</organism>
<comment type="caution">
    <text evidence="1">The sequence shown here is derived from an EMBL/GenBank/DDBJ whole genome shotgun (WGS) entry which is preliminary data.</text>
</comment>
<dbReference type="STRING" id="1802214.A2908_01900"/>
<dbReference type="AlphaFoldDB" id="A0A1G2IFX4"/>
<sequence length="62" mass="6428">MADEQITKEEAMALCSCGSGKMYGVCCGMMKLCFCGSGNPVGQCCMADPKAHGVDDADKPAM</sequence>
<protein>
    <submittedName>
        <fullName evidence="1">Uncharacterized protein</fullName>
    </submittedName>
</protein>
<reference evidence="1 2" key="1">
    <citation type="journal article" date="2016" name="Nat. Commun.">
        <title>Thousands of microbial genomes shed light on interconnected biogeochemical processes in an aquifer system.</title>
        <authorList>
            <person name="Anantharaman K."/>
            <person name="Brown C.T."/>
            <person name="Hug L.A."/>
            <person name="Sharon I."/>
            <person name="Castelle C.J."/>
            <person name="Probst A.J."/>
            <person name="Thomas B.C."/>
            <person name="Singh A."/>
            <person name="Wilkins M.J."/>
            <person name="Karaoz U."/>
            <person name="Brodie E.L."/>
            <person name="Williams K.H."/>
            <person name="Hubbard S.S."/>
            <person name="Banfield J.F."/>
        </authorList>
    </citation>
    <scope>NUCLEOTIDE SEQUENCE [LARGE SCALE GENOMIC DNA]</scope>
</reference>
<dbReference type="EMBL" id="MHPA01000016">
    <property type="protein sequence ID" value="OGZ73058.1"/>
    <property type="molecule type" value="Genomic_DNA"/>
</dbReference>